<dbReference type="PANTHER" id="PTHR43441:SF11">
    <property type="entry name" value="RIBOSOMAL-PROTEIN-SERINE ACETYLTRANSFERASE"/>
    <property type="match status" value="1"/>
</dbReference>
<evidence type="ECO:0000313" key="3">
    <source>
        <dbReference type="Proteomes" id="UP001180754"/>
    </source>
</evidence>
<gene>
    <name evidence="2" type="ORF">RND15_05435</name>
</gene>
<sequence>MDPHYWPPFGLRLTTPRLELRLPDLALLDEMAALAATGVHDPAEMPFSIPWTDAPPEQVGRSSFQHLLGTIAEWRPEKWNMSFVVLREGKVVGRQDLFATDFAVTREAETGSWLGLAHQGQGIGTEMRAAVAHLAFEGLGARSVISGAMVENARSLAVSRRIGYRPDGIEVLSVRGQARTIQRLRLERADWEAHRAVPVRVTGLEPCLELFGAAEPGQDGTDGTDSSPQ</sequence>
<organism evidence="2 3">
    <name type="scientific">Streptomyces lonegramiae</name>
    <dbReference type="NCBI Taxonomy" id="3075524"/>
    <lineage>
        <taxon>Bacteria</taxon>
        <taxon>Bacillati</taxon>
        <taxon>Actinomycetota</taxon>
        <taxon>Actinomycetes</taxon>
        <taxon>Kitasatosporales</taxon>
        <taxon>Streptomycetaceae</taxon>
        <taxon>Streptomyces</taxon>
    </lineage>
</organism>
<dbReference type="Gene3D" id="3.40.630.30">
    <property type="match status" value="1"/>
</dbReference>
<proteinExistence type="predicted"/>
<comment type="caution">
    <text evidence="2">The sequence shown here is derived from an EMBL/GenBank/DDBJ whole genome shotgun (WGS) entry which is preliminary data.</text>
</comment>
<feature type="domain" description="N-acetyltransferase" evidence="1">
    <location>
        <begin position="18"/>
        <end position="187"/>
    </location>
</feature>
<dbReference type="PANTHER" id="PTHR43441">
    <property type="entry name" value="RIBOSOMAL-PROTEIN-SERINE ACETYLTRANSFERASE"/>
    <property type="match status" value="1"/>
</dbReference>
<dbReference type="Pfam" id="PF13302">
    <property type="entry name" value="Acetyltransf_3"/>
    <property type="match status" value="1"/>
</dbReference>
<dbReference type="RefSeq" id="WP_311722513.1">
    <property type="nucleotide sequence ID" value="NZ_JAVRFD010000002.1"/>
</dbReference>
<keyword evidence="3" id="KW-1185">Reference proteome</keyword>
<dbReference type="InterPro" id="IPR016181">
    <property type="entry name" value="Acyl_CoA_acyltransferase"/>
</dbReference>
<reference evidence="2" key="1">
    <citation type="submission" date="2024-05" db="EMBL/GenBank/DDBJ databases">
        <title>30 novel species of actinomycetes from the DSMZ collection.</title>
        <authorList>
            <person name="Nouioui I."/>
        </authorList>
    </citation>
    <scope>NUCLEOTIDE SEQUENCE</scope>
    <source>
        <strain evidence="2">DSM 41529</strain>
    </source>
</reference>
<keyword evidence="2" id="KW-0808">Transferase</keyword>
<evidence type="ECO:0000313" key="2">
    <source>
        <dbReference type="EMBL" id="MDT0542161.1"/>
    </source>
</evidence>
<dbReference type="Proteomes" id="UP001180754">
    <property type="component" value="Unassembled WGS sequence"/>
</dbReference>
<protein>
    <submittedName>
        <fullName evidence="2">GNAT family protein</fullName>
        <ecNumber evidence="2">2.-.-.-</ecNumber>
    </submittedName>
</protein>
<accession>A0ABU2X8C9</accession>
<dbReference type="EC" id="2.-.-.-" evidence="2"/>
<dbReference type="InterPro" id="IPR051908">
    <property type="entry name" value="Ribosomal_N-acetyltransferase"/>
</dbReference>
<dbReference type="GO" id="GO:0016740">
    <property type="term" value="F:transferase activity"/>
    <property type="evidence" value="ECO:0007669"/>
    <property type="project" value="UniProtKB-KW"/>
</dbReference>
<dbReference type="EMBL" id="JAVRFD010000002">
    <property type="protein sequence ID" value="MDT0542161.1"/>
    <property type="molecule type" value="Genomic_DNA"/>
</dbReference>
<dbReference type="PROSITE" id="PS51186">
    <property type="entry name" value="GNAT"/>
    <property type="match status" value="1"/>
</dbReference>
<evidence type="ECO:0000259" key="1">
    <source>
        <dbReference type="PROSITE" id="PS51186"/>
    </source>
</evidence>
<dbReference type="InterPro" id="IPR000182">
    <property type="entry name" value="GNAT_dom"/>
</dbReference>
<name>A0ABU2X8C9_9ACTN</name>
<dbReference type="SUPFAM" id="SSF55729">
    <property type="entry name" value="Acyl-CoA N-acyltransferases (Nat)"/>
    <property type="match status" value="1"/>
</dbReference>